<dbReference type="InterPro" id="IPR053134">
    <property type="entry name" value="RNA-dir_DNA_polymerase"/>
</dbReference>
<proteinExistence type="predicted"/>
<dbReference type="CDD" id="cd01647">
    <property type="entry name" value="RT_LTR"/>
    <property type="match status" value="1"/>
</dbReference>
<dbReference type="PANTHER" id="PTHR24559">
    <property type="entry name" value="TRANSPOSON TY3-I GAG-POL POLYPROTEIN"/>
    <property type="match status" value="1"/>
</dbReference>
<name>A0A4Y1QKB3_PRUDU</name>
<dbReference type="Pfam" id="PF00078">
    <property type="entry name" value="RVT_1"/>
    <property type="match status" value="1"/>
</dbReference>
<organism evidence="2">
    <name type="scientific">Prunus dulcis</name>
    <name type="common">Almond</name>
    <name type="synonym">Amygdalus dulcis</name>
    <dbReference type="NCBI Taxonomy" id="3755"/>
    <lineage>
        <taxon>Eukaryota</taxon>
        <taxon>Viridiplantae</taxon>
        <taxon>Streptophyta</taxon>
        <taxon>Embryophyta</taxon>
        <taxon>Tracheophyta</taxon>
        <taxon>Spermatophyta</taxon>
        <taxon>Magnoliopsida</taxon>
        <taxon>eudicotyledons</taxon>
        <taxon>Gunneridae</taxon>
        <taxon>Pentapetalae</taxon>
        <taxon>rosids</taxon>
        <taxon>fabids</taxon>
        <taxon>Rosales</taxon>
        <taxon>Rosaceae</taxon>
        <taxon>Amygdaloideae</taxon>
        <taxon>Amygdaleae</taxon>
        <taxon>Prunus</taxon>
    </lineage>
</organism>
<dbReference type="SUPFAM" id="SSF56672">
    <property type="entry name" value="DNA/RNA polymerases"/>
    <property type="match status" value="1"/>
</dbReference>
<dbReference type="Gene3D" id="3.30.70.270">
    <property type="match status" value="1"/>
</dbReference>
<dbReference type="Gene3D" id="3.10.10.10">
    <property type="entry name" value="HIV Type 1 Reverse Transcriptase, subunit A, domain 1"/>
    <property type="match status" value="1"/>
</dbReference>
<gene>
    <name evidence="2" type="ORF">Prudu_000047</name>
</gene>
<sequence>MLNCPSSFLLGESLIIRKNWFWVKTPCSSPLWNGTIWVSRTHKQLNEFLDVGLIQPSKASNGAPVLFQNKAEGTLRMCMDYRALNKATVKNKYHVPNMADSFDRLLKAAYFTKLDLRLGYWQVRIVEGDEPKTACVTIYGSYEFLVMSFGLTNSPATFYNLMNDVLYIWTRLLWFT</sequence>
<dbReference type="PANTHER" id="PTHR24559:SF436">
    <property type="entry name" value="RNA-DIRECTED DNA POLYMERASE HOMOLOG"/>
    <property type="match status" value="1"/>
</dbReference>
<dbReference type="EMBL" id="AP019297">
    <property type="protein sequence ID" value="BBG92336.1"/>
    <property type="molecule type" value="Genomic_DNA"/>
</dbReference>
<protein>
    <submittedName>
        <fullName evidence="2">Transposable element protein</fullName>
    </submittedName>
</protein>
<evidence type="ECO:0000259" key="1">
    <source>
        <dbReference type="Pfam" id="PF00078"/>
    </source>
</evidence>
<feature type="domain" description="Reverse transcriptase" evidence="1">
    <location>
        <begin position="70"/>
        <end position="169"/>
    </location>
</feature>
<accession>A0A4Y1QKB3</accession>
<dbReference type="AlphaFoldDB" id="A0A4Y1QKB3"/>
<dbReference type="InterPro" id="IPR043502">
    <property type="entry name" value="DNA/RNA_pol_sf"/>
</dbReference>
<reference evidence="2" key="1">
    <citation type="journal article" date="2019" name="Science">
        <title>Mutation of a bHLH transcription factor allowed almond domestication.</title>
        <authorList>
            <person name="Sanchez-Perez R."/>
            <person name="Pavan S."/>
            <person name="Mazzeo R."/>
            <person name="Moldovan C."/>
            <person name="Aiese Cigliano R."/>
            <person name="Del Cueto J."/>
            <person name="Ricciardi F."/>
            <person name="Lotti C."/>
            <person name="Ricciardi L."/>
            <person name="Dicenta F."/>
            <person name="Lopez-Marques R.L."/>
            <person name="Lindberg Moller B."/>
        </authorList>
    </citation>
    <scope>NUCLEOTIDE SEQUENCE</scope>
</reference>
<dbReference type="InterPro" id="IPR000477">
    <property type="entry name" value="RT_dom"/>
</dbReference>
<evidence type="ECO:0000313" key="2">
    <source>
        <dbReference type="EMBL" id="BBG92336.1"/>
    </source>
</evidence>
<dbReference type="InterPro" id="IPR043128">
    <property type="entry name" value="Rev_trsase/Diguanyl_cyclase"/>
</dbReference>